<sequence>MENNGFITILWILWIVSVVVQLVVAVKFFDMASDIKAMKEMMQQSMRMKQGEGDTNPVEDSHIPKVDPKKFRWQMWMYVAIVVIGLLLYFWS</sequence>
<keyword evidence="1" id="KW-1133">Transmembrane helix</keyword>
<dbReference type="AlphaFoldDB" id="A0A7J5K1U0"/>
<keyword evidence="1" id="KW-0812">Transmembrane</keyword>
<feature type="transmembrane region" description="Helical" evidence="1">
    <location>
        <begin position="6"/>
        <end position="29"/>
    </location>
</feature>
<accession>A0A7J5K1U0</accession>
<comment type="caution">
    <text evidence="2">The sequence shown here is derived from an EMBL/GenBank/DDBJ whole genome shotgun (WGS) entry which is preliminary data.</text>
</comment>
<organism evidence="2 3">
    <name type="scientific">Bacteroides thetaiotaomicron</name>
    <dbReference type="NCBI Taxonomy" id="818"/>
    <lineage>
        <taxon>Bacteria</taxon>
        <taxon>Pseudomonadati</taxon>
        <taxon>Bacteroidota</taxon>
        <taxon>Bacteroidia</taxon>
        <taxon>Bacteroidales</taxon>
        <taxon>Bacteroidaceae</taxon>
        <taxon>Bacteroides</taxon>
    </lineage>
</organism>
<evidence type="ECO:0000256" key="1">
    <source>
        <dbReference type="SAM" id="Phobius"/>
    </source>
</evidence>
<dbReference type="RefSeq" id="WP_211478906.1">
    <property type="nucleotide sequence ID" value="NZ_CP072224.1"/>
</dbReference>
<proteinExistence type="predicted"/>
<feature type="transmembrane region" description="Helical" evidence="1">
    <location>
        <begin position="75"/>
        <end position="91"/>
    </location>
</feature>
<keyword evidence="1" id="KW-0472">Membrane</keyword>
<dbReference type="Proteomes" id="UP000436825">
    <property type="component" value="Unassembled WGS sequence"/>
</dbReference>
<protein>
    <submittedName>
        <fullName evidence="2">Uncharacterized protein</fullName>
    </submittedName>
</protein>
<name>A0A7J5K1U0_BACT4</name>
<evidence type="ECO:0000313" key="2">
    <source>
        <dbReference type="EMBL" id="KAB4458082.1"/>
    </source>
</evidence>
<reference evidence="2 3" key="1">
    <citation type="journal article" date="2019" name="Nat. Med.">
        <title>A library of human gut bacterial isolates paired with longitudinal multiomics data enables mechanistic microbiome research.</title>
        <authorList>
            <person name="Poyet M."/>
            <person name="Groussin M."/>
            <person name="Gibbons S.M."/>
            <person name="Avila-Pacheco J."/>
            <person name="Jiang X."/>
            <person name="Kearney S.M."/>
            <person name="Perrotta A.R."/>
            <person name="Berdy B."/>
            <person name="Zhao S."/>
            <person name="Lieberman T.D."/>
            <person name="Swanson P.K."/>
            <person name="Smith M."/>
            <person name="Roesemann S."/>
            <person name="Alexander J.E."/>
            <person name="Rich S.A."/>
            <person name="Livny J."/>
            <person name="Vlamakis H."/>
            <person name="Clish C."/>
            <person name="Bullock K."/>
            <person name="Deik A."/>
            <person name="Scott J."/>
            <person name="Pierce K.A."/>
            <person name="Xavier R.J."/>
            <person name="Alm E.J."/>
        </authorList>
    </citation>
    <scope>NUCLEOTIDE SEQUENCE [LARGE SCALE GENOMIC DNA]</scope>
    <source>
        <strain evidence="2 3">BIOML-A160</strain>
    </source>
</reference>
<dbReference type="EMBL" id="WCRW01000002">
    <property type="protein sequence ID" value="KAB4458082.1"/>
    <property type="molecule type" value="Genomic_DNA"/>
</dbReference>
<gene>
    <name evidence="2" type="ORF">GAN75_03115</name>
</gene>
<evidence type="ECO:0000313" key="3">
    <source>
        <dbReference type="Proteomes" id="UP000436825"/>
    </source>
</evidence>